<evidence type="ECO:0000313" key="3">
    <source>
        <dbReference type="Proteomes" id="UP000251942"/>
    </source>
</evidence>
<sequence>MYVDENSLNAVIIAQAFNNGNLNMAEISDIPYDRLLDIYQSRMRLQTLKRANDIIGDDIAQMPIFPYYSLDMAILYGGVDGQKYEVEKPTLKARRSKKYFKRGKGVVAYTLLVNHIPLQTELIGAHEHESYFAFDIWYNNTSSIMPSSITGDMHIINKTILQ</sequence>
<dbReference type="Proteomes" id="UP000251942">
    <property type="component" value="Unassembled WGS sequence"/>
</dbReference>
<organism evidence="2 3">
    <name type="scientific">Legionella feeleii</name>
    <dbReference type="NCBI Taxonomy" id="453"/>
    <lineage>
        <taxon>Bacteria</taxon>
        <taxon>Pseudomonadati</taxon>
        <taxon>Pseudomonadota</taxon>
        <taxon>Gammaproteobacteria</taxon>
        <taxon>Legionellales</taxon>
        <taxon>Legionellaceae</taxon>
        <taxon>Legionella</taxon>
    </lineage>
</organism>
<name>A0A2X1T098_9GAMM</name>
<dbReference type="AlphaFoldDB" id="A0A2X1T098"/>
<dbReference type="EMBL" id="UASS01000032">
    <property type="protein sequence ID" value="SPX62074.1"/>
    <property type="molecule type" value="Genomic_DNA"/>
</dbReference>
<feature type="domain" description="Tn3 transposase DDE" evidence="1">
    <location>
        <begin position="5"/>
        <end position="159"/>
    </location>
</feature>
<evidence type="ECO:0000313" key="2">
    <source>
        <dbReference type="EMBL" id="SPX62074.1"/>
    </source>
</evidence>
<evidence type="ECO:0000259" key="1">
    <source>
        <dbReference type="Pfam" id="PF01526"/>
    </source>
</evidence>
<protein>
    <submittedName>
        <fullName evidence="2">Transposase Tn3 family protein</fullName>
    </submittedName>
</protein>
<dbReference type="GO" id="GO:0004803">
    <property type="term" value="F:transposase activity"/>
    <property type="evidence" value="ECO:0007669"/>
    <property type="project" value="InterPro"/>
</dbReference>
<accession>A0A2X1T098</accession>
<dbReference type="Pfam" id="PF01526">
    <property type="entry name" value="DDE_Tnp_Tn3"/>
    <property type="match status" value="1"/>
</dbReference>
<dbReference type="InterPro" id="IPR002513">
    <property type="entry name" value="Tn3_Tnp_DDE_dom"/>
</dbReference>
<proteinExistence type="predicted"/>
<gene>
    <name evidence="2" type="ORF">NCTC12022_02831</name>
</gene>
<reference evidence="2 3" key="1">
    <citation type="submission" date="2018-06" db="EMBL/GenBank/DDBJ databases">
        <authorList>
            <consortium name="Pathogen Informatics"/>
            <person name="Doyle S."/>
        </authorList>
    </citation>
    <scope>NUCLEOTIDE SEQUENCE [LARGE SCALE GENOMIC DNA]</scope>
    <source>
        <strain evidence="2 3">NCTC12022</strain>
    </source>
</reference>
<dbReference type="GO" id="GO:0006313">
    <property type="term" value="P:DNA transposition"/>
    <property type="evidence" value="ECO:0007669"/>
    <property type="project" value="InterPro"/>
</dbReference>